<dbReference type="AlphaFoldDB" id="A0A9W7XPM7"/>
<organism evidence="1 2">
    <name type="scientific">Coemansia biformis</name>
    <dbReference type="NCBI Taxonomy" id="1286918"/>
    <lineage>
        <taxon>Eukaryota</taxon>
        <taxon>Fungi</taxon>
        <taxon>Fungi incertae sedis</taxon>
        <taxon>Zoopagomycota</taxon>
        <taxon>Kickxellomycotina</taxon>
        <taxon>Kickxellomycetes</taxon>
        <taxon>Kickxellales</taxon>
        <taxon>Kickxellaceae</taxon>
        <taxon>Coemansia</taxon>
    </lineage>
</organism>
<evidence type="ECO:0000313" key="1">
    <source>
        <dbReference type="EMBL" id="KAJ1718291.1"/>
    </source>
</evidence>
<sequence>MAQLVAFMTATFGSHCTSYLALVTLVACKFKVDDDLVGFNREFGQLLQQAVVAEDSELALNLYR</sequence>
<dbReference type="EMBL" id="JANBOI010003589">
    <property type="protein sequence ID" value="KAJ1718291.1"/>
    <property type="molecule type" value="Genomic_DNA"/>
</dbReference>
<accession>A0A9W7XPM7</accession>
<protein>
    <submittedName>
        <fullName evidence="1">Uncharacterized protein</fullName>
    </submittedName>
</protein>
<evidence type="ECO:0000313" key="2">
    <source>
        <dbReference type="Proteomes" id="UP001143981"/>
    </source>
</evidence>
<comment type="caution">
    <text evidence="1">The sequence shown here is derived from an EMBL/GenBank/DDBJ whole genome shotgun (WGS) entry which is preliminary data.</text>
</comment>
<gene>
    <name evidence="1" type="ORF">LPJ61_006714</name>
</gene>
<dbReference type="Proteomes" id="UP001143981">
    <property type="component" value="Unassembled WGS sequence"/>
</dbReference>
<keyword evidence="2" id="KW-1185">Reference proteome</keyword>
<dbReference type="OrthoDB" id="5529037at2759"/>
<reference evidence="1" key="1">
    <citation type="submission" date="2022-07" db="EMBL/GenBank/DDBJ databases">
        <title>Phylogenomic reconstructions and comparative analyses of Kickxellomycotina fungi.</title>
        <authorList>
            <person name="Reynolds N.K."/>
            <person name="Stajich J.E."/>
            <person name="Barry K."/>
            <person name="Grigoriev I.V."/>
            <person name="Crous P."/>
            <person name="Smith M.E."/>
        </authorList>
    </citation>
    <scope>NUCLEOTIDE SEQUENCE</scope>
    <source>
        <strain evidence="1">BCRC 34381</strain>
    </source>
</reference>
<name>A0A9W7XPM7_9FUNG</name>
<feature type="non-terminal residue" evidence="1">
    <location>
        <position position="64"/>
    </location>
</feature>
<proteinExistence type="predicted"/>